<dbReference type="RefSeq" id="WP_004359177.1">
    <property type="nucleotide sequence ID" value="NZ_CP054010.1"/>
</dbReference>
<dbReference type="AlphaFoldDB" id="A0A7D4KH64"/>
<feature type="chain" id="PRO_5028981543" evidence="1">
    <location>
        <begin position="20"/>
        <end position="313"/>
    </location>
</feature>
<reference evidence="2 3" key="1">
    <citation type="submission" date="2020-05" db="EMBL/GenBank/DDBJ databases">
        <title>FDA dAtabase for Regulatory Grade micrObial Sequences (FDA-ARGOS): Supporting development and validation of Infectious Disease Dx tests.</title>
        <authorList>
            <person name="Moreno J."/>
            <person name="Tallon L."/>
            <person name="Sadzewicz L."/>
            <person name="Zhao X."/>
            <person name="Vavikolanu K."/>
            <person name="Mehta A."/>
            <person name="Aluvathingal J."/>
            <person name="Nadendla S."/>
            <person name="Myers T."/>
            <person name="Yan Y."/>
            <person name="Sichtig H."/>
        </authorList>
    </citation>
    <scope>NUCLEOTIDE SEQUENCE [LARGE SCALE GENOMIC DNA]</scope>
    <source>
        <strain evidence="2 3">FDAARGOS_760</strain>
    </source>
</reference>
<dbReference type="EMBL" id="CP054010">
    <property type="protein sequence ID" value="QKH88041.1"/>
    <property type="molecule type" value="Genomic_DNA"/>
</dbReference>
<evidence type="ECO:0000313" key="2">
    <source>
        <dbReference type="EMBL" id="QKH88041.1"/>
    </source>
</evidence>
<sequence>MKKLLFTLAFALVVTALNAQTLIKAKFQKGERAVYETVTDIEGQSAAAGSKAIKVTRQTKITVQEVLRDGYIIEILTKDIAVDGNQSFLTQTGDMIIQSLNNVPMLLRTDANGKITDILNYDEVQRKAWKFALTELDSLYNNNPNVEKSMPKMKAMMSITKEVAKDVLIANINNNTFFYLFGKSLKNGYKENKEIRDIKSTVTYTLTKKGNTMNIAEEISSNMTEADVKAFIIDKMKGVGADENLEHMVAQLEAHWDRMKEIGMATMDINGTTNFQLLKSGWPTEYSSKIKANRMGVRITINSVTKLVQKNWK</sequence>
<name>A0A7D4KH64_9BACT</name>
<evidence type="ECO:0000313" key="3">
    <source>
        <dbReference type="Proteomes" id="UP000500843"/>
    </source>
</evidence>
<accession>A0A7D4KH64</accession>
<feature type="signal peptide" evidence="1">
    <location>
        <begin position="1"/>
        <end position="19"/>
    </location>
</feature>
<gene>
    <name evidence="2" type="ORF">FIU21_03465</name>
</gene>
<organism evidence="2 3">
    <name type="scientific">Prevotella melaninogenica</name>
    <dbReference type="NCBI Taxonomy" id="28132"/>
    <lineage>
        <taxon>Bacteria</taxon>
        <taxon>Pseudomonadati</taxon>
        <taxon>Bacteroidota</taxon>
        <taxon>Bacteroidia</taxon>
        <taxon>Bacteroidales</taxon>
        <taxon>Prevotellaceae</taxon>
        <taxon>Prevotella</taxon>
    </lineage>
</organism>
<proteinExistence type="predicted"/>
<keyword evidence="1" id="KW-0732">Signal</keyword>
<protein>
    <submittedName>
        <fullName evidence="2">Uncharacterized protein</fullName>
    </submittedName>
</protein>
<dbReference type="Proteomes" id="UP000500843">
    <property type="component" value="Chromosome 1"/>
</dbReference>
<evidence type="ECO:0000256" key="1">
    <source>
        <dbReference type="SAM" id="SignalP"/>
    </source>
</evidence>